<protein>
    <submittedName>
        <fullName evidence="2">Uncharacterized protein</fullName>
    </submittedName>
</protein>
<dbReference type="AlphaFoldDB" id="A0A969W7Q1"/>
<accession>A0A969W7Q1</accession>
<dbReference type="EMBL" id="JAAVXB010000003">
    <property type="protein sequence ID" value="NKF22157.1"/>
    <property type="molecule type" value="Genomic_DNA"/>
</dbReference>
<keyword evidence="3" id="KW-1185">Reference proteome</keyword>
<dbReference type="Proteomes" id="UP000653472">
    <property type="component" value="Unassembled WGS sequence"/>
</dbReference>
<organism evidence="2 3">
    <name type="scientific">Solimonas marina</name>
    <dbReference type="NCBI Taxonomy" id="2714601"/>
    <lineage>
        <taxon>Bacteria</taxon>
        <taxon>Pseudomonadati</taxon>
        <taxon>Pseudomonadota</taxon>
        <taxon>Gammaproteobacteria</taxon>
        <taxon>Nevskiales</taxon>
        <taxon>Nevskiaceae</taxon>
        <taxon>Solimonas</taxon>
    </lineage>
</organism>
<name>A0A969W7Q1_9GAMM</name>
<feature type="region of interest" description="Disordered" evidence="1">
    <location>
        <begin position="70"/>
        <end position="94"/>
    </location>
</feature>
<evidence type="ECO:0000313" key="2">
    <source>
        <dbReference type="EMBL" id="NKF22157.1"/>
    </source>
</evidence>
<comment type="caution">
    <text evidence="2">The sequence shown here is derived from an EMBL/GenBank/DDBJ whole genome shotgun (WGS) entry which is preliminary data.</text>
</comment>
<evidence type="ECO:0000313" key="3">
    <source>
        <dbReference type="Proteomes" id="UP000653472"/>
    </source>
</evidence>
<dbReference type="RefSeq" id="WP_168147406.1">
    <property type="nucleotide sequence ID" value="NZ_JAAVXB010000003.1"/>
</dbReference>
<sequence>MGILKRRRKSEPDAALPRETEDFAFAAEIPVGEQQPLWKVRVQMHSEPQADGERTHLRAHFQTNLASALRPALAHAPQRGRDTQDPAAIAHDGAPRSLKLVERTGHLAQRMAQRALRVPLLRRIAEPLLQIDFNTWIEIQASTASLDRGSQSLLPQADRLRTLGIQPQPAGDEPRAESWAREARDGFAQVSVLQIDKRHLPARLLRLLGDRPFGLAATIVNTAQQKR</sequence>
<proteinExistence type="predicted"/>
<reference evidence="2" key="1">
    <citation type="submission" date="2020-03" db="EMBL/GenBank/DDBJ databases">
        <title>Solimonas marina sp. nov., isolated from deep seawater of the Pacific Ocean.</title>
        <authorList>
            <person name="Liu X."/>
            <person name="Lai Q."/>
            <person name="Sun F."/>
            <person name="Gai Y."/>
            <person name="Li G."/>
            <person name="Shao Z."/>
        </authorList>
    </citation>
    <scope>NUCLEOTIDE SEQUENCE</scope>
    <source>
        <strain evidence="2">C16B3</strain>
    </source>
</reference>
<gene>
    <name evidence="2" type="ORF">G7Y82_07495</name>
</gene>
<evidence type="ECO:0000256" key="1">
    <source>
        <dbReference type="SAM" id="MobiDB-lite"/>
    </source>
</evidence>